<dbReference type="PANTHER" id="PTHR30050:SF5">
    <property type="entry name" value="DNAA REGULATORY INACTIVATOR HDA"/>
    <property type="match status" value="1"/>
</dbReference>
<dbReference type="NCBIfam" id="TIGR03420">
    <property type="entry name" value="DnaA_homol_Hda"/>
    <property type="match status" value="1"/>
</dbReference>
<comment type="caution">
    <text evidence="2">The sequence shown here is derived from an EMBL/GenBank/DDBJ whole genome shotgun (WGS) entry which is preliminary data.</text>
</comment>
<dbReference type="InterPro" id="IPR027417">
    <property type="entry name" value="P-loop_NTPase"/>
</dbReference>
<feature type="domain" description="Hda lid" evidence="1">
    <location>
        <begin position="169"/>
        <end position="233"/>
    </location>
</feature>
<dbReference type="EMBL" id="WNJL01000014">
    <property type="protein sequence ID" value="NDU41729.1"/>
    <property type="molecule type" value="Genomic_DNA"/>
</dbReference>
<protein>
    <submittedName>
        <fullName evidence="2">DnaA regulatory inactivator Hda</fullName>
    </submittedName>
</protein>
<dbReference type="GO" id="GO:0032297">
    <property type="term" value="P:negative regulation of DNA-templated DNA replication initiation"/>
    <property type="evidence" value="ECO:0007669"/>
    <property type="project" value="InterPro"/>
</dbReference>
<dbReference type="RefSeq" id="WP_163096557.1">
    <property type="nucleotide sequence ID" value="NZ_CP127523.1"/>
</dbReference>
<sequence>MMGKRQLILPLGVYPPLTLEGYYPVPNAEALCAVQNLLGGERRNPSLYLHGSSGAGKSHLLQGAAAAVPGWVPYIDCKEVTTPFGTATIAEAFASLAAAPLLCLDNIDAWAGQRDKEIFCFDLYNERMRIQKPTLFASRQAPQIANWVLPDWASRVTACLQYVLHLPNDAERRVVLQEMAQRRGLRMGEDVARYLLRHHLRDLGALDRLLNRLDTRSWECQRELTIPFVRLCLAEGRPS</sequence>
<evidence type="ECO:0000259" key="1">
    <source>
        <dbReference type="Pfam" id="PF22688"/>
    </source>
</evidence>
<organism evidence="2">
    <name type="scientific">Acidithiobacillus ferrianus</name>
    <dbReference type="NCBI Taxonomy" id="2678518"/>
    <lineage>
        <taxon>Bacteria</taxon>
        <taxon>Pseudomonadati</taxon>
        <taxon>Pseudomonadota</taxon>
        <taxon>Acidithiobacillia</taxon>
        <taxon>Acidithiobacillales</taxon>
        <taxon>Acidithiobacillaceae</taxon>
        <taxon>Acidithiobacillus</taxon>
    </lineage>
</organism>
<name>A0A845U6C4_9PROT</name>
<accession>A0A845U6C4</accession>
<proteinExistence type="predicted"/>
<dbReference type="Gene3D" id="1.10.8.60">
    <property type="match status" value="1"/>
</dbReference>
<dbReference type="Gene3D" id="3.40.50.300">
    <property type="entry name" value="P-loop containing nucleotide triphosphate hydrolases"/>
    <property type="match status" value="1"/>
</dbReference>
<dbReference type="AlphaFoldDB" id="A0A845U6C4"/>
<dbReference type="PANTHER" id="PTHR30050">
    <property type="entry name" value="CHROMOSOMAL REPLICATION INITIATOR PROTEIN DNAA"/>
    <property type="match status" value="1"/>
</dbReference>
<dbReference type="SUPFAM" id="SSF52540">
    <property type="entry name" value="P-loop containing nucleoside triphosphate hydrolases"/>
    <property type="match status" value="1"/>
</dbReference>
<dbReference type="Pfam" id="PF22688">
    <property type="entry name" value="Hda_lid"/>
    <property type="match status" value="1"/>
</dbReference>
<reference evidence="2" key="1">
    <citation type="submission" date="2019-11" db="EMBL/GenBank/DDBJ databases">
        <title>Acidithiobacillus ferrianus sp. nov.: a facultatively anaerobic and extremely acidophilic chemolithoautotroph.</title>
        <authorList>
            <person name="Norris P.R."/>
            <person name="Falagan C."/>
            <person name="Moya-Beltran A."/>
            <person name="Castro M."/>
            <person name="Quatrini R."/>
            <person name="Johnson D.B."/>
        </authorList>
    </citation>
    <scope>NUCLEOTIDE SEQUENCE [LARGE SCALE GENOMIC DNA]</scope>
    <source>
        <strain evidence="2">MG</strain>
    </source>
</reference>
<dbReference type="InterPro" id="IPR055199">
    <property type="entry name" value="Hda_lid"/>
</dbReference>
<gene>
    <name evidence="2" type="primary">hda</name>
    <name evidence="2" type="ORF">GL267_03420</name>
</gene>
<dbReference type="InterPro" id="IPR017788">
    <property type="entry name" value="Hda"/>
</dbReference>
<dbReference type="GO" id="GO:0006270">
    <property type="term" value="P:DNA replication initiation"/>
    <property type="evidence" value="ECO:0007669"/>
    <property type="project" value="TreeGrafter"/>
</dbReference>
<evidence type="ECO:0000313" key="2">
    <source>
        <dbReference type="EMBL" id="NDU41729.1"/>
    </source>
</evidence>